<proteinExistence type="predicted"/>
<keyword evidence="3" id="KW-1185">Reference proteome</keyword>
<sequence>MMCWTGRSVYSPRDTGDCADPVHQHPSGLGNGPQRKLLYLRCGDNPGAGHGYQTVQGLSQSYLEVADWPAVCVLYHRSGRDMPFGVENAIEFDLEIMNRAGDRFLDLPGIRWRIGPYEFYCEPGLDQNTPQAIEEAKMPGPHRAMLRGGTRNAGDRDYPLL</sequence>
<evidence type="ECO:0000256" key="1">
    <source>
        <dbReference type="SAM" id="MobiDB-lite"/>
    </source>
</evidence>
<reference evidence="2" key="1">
    <citation type="submission" date="2020-08" db="EMBL/GenBank/DDBJ databases">
        <title>Genome public.</title>
        <authorList>
            <person name="Liu C."/>
            <person name="Sun Q."/>
        </authorList>
    </citation>
    <scope>NUCLEOTIDE SEQUENCE</scope>
    <source>
        <strain evidence="2">NSJ-23</strain>
    </source>
</reference>
<evidence type="ECO:0000313" key="2">
    <source>
        <dbReference type="EMBL" id="MBC5723744.1"/>
    </source>
</evidence>
<dbReference type="EMBL" id="JACOPO010000013">
    <property type="protein sequence ID" value="MBC5723744.1"/>
    <property type="molecule type" value="Genomic_DNA"/>
</dbReference>
<evidence type="ECO:0000313" key="3">
    <source>
        <dbReference type="Proteomes" id="UP000628736"/>
    </source>
</evidence>
<dbReference type="Proteomes" id="UP000628736">
    <property type="component" value="Unassembled WGS sequence"/>
</dbReference>
<accession>A0A8J6M7A8</accession>
<organism evidence="2 3">
    <name type="scientific">Flintibacter hominis</name>
    <dbReference type="NCBI Taxonomy" id="2763048"/>
    <lineage>
        <taxon>Bacteria</taxon>
        <taxon>Bacillati</taxon>
        <taxon>Bacillota</taxon>
        <taxon>Clostridia</taxon>
        <taxon>Eubacteriales</taxon>
        <taxon>Flintibacter</taxon>
    </lineage>
</organism>
<feature type="region of interest" description="Disordered" evidence="1">
    <location>
        <begin position="141"/>
        <end position="161"/>
    </location>
</feature>
<dbReference type="RefSeq" id="WP_186853438.1">
    <property type="nucleotide sequence ID" value="NZ_JACOPO010000013.1"/>
</dbReference>
<gene>
    <name evidence="2" type="ORF">H8S11_13120</name>
</gene>
<comment type="caution">
    <text evidence="2">The sequence shown here is derived from an EMBL/GenBank/DDBJ whole genome shotgun (WGS) entry which is preliminary data.</text>
</comment>
<dbReference type="AlphaFoldDB" id="A0A8J6M7A8"/>
<name>A0A8J6M7A8_9FIRM</name>
<protein>
    <submittedName>
        <fullName evidence="2">Uncharacterized protein</fullName>
    </submittedName>
</protein>